<organism evidence="2 3">
    <name type="scientific">Clostridium uliginosum</name>
    <dbReference type="NCBI Taxonomy" id="119641"/>
    <lineage>
        <taxon>Bacteria</taxon>
        <taxon>Bacillati</taxon>
        <taxon>Bacillota</taxon>
        <taxon>Clostridia</taxon>
        <taxon>Eubacteriales</taxon>
        <taxon>Clostridiaceae</taxon>
        <taxon>Clostridium</taxon>
    </lineage>
</organism>
<evidence type="ECO:0000313" key="2">
    <source>
        <dbReference type="EMBL" id="SFC99637.1"/>
    </source>
</evidence>
<protein>
    <recommendedName>
        <fullName evidence="1">DUF6985 domain-containing protein</fullName>
    </recommendedName>
</protein>
<gene>
    <name evidence="2" type="ORF">SAMN05421842_11634</name>
</gene>
<dbReference type="AlphaFoldDB" id="A0A1I1NQ34"/>
<dbReference type="InterPro" id="IPR054254">
    <property type="entry name" value="DUF6985"/>
</dbReference>
<reference evidence="2 3" key="1">
    <citation type="submission" date="2016-10" db="EMBL/GenBank/DDBJ databases">
        <authorList>
            <person name="de Groot N.N."/>
        </authorList>
    </citation>
    <scope>NUCLEOTIDE SEQUENCE [LARGE SCALE GENOMIC DNA]</scope>
    <source>
        <strain evidence="2 3">DSM 12992</strain>
    </source>
</reference>
<dbReference type="EMBL" id="FOMG01000016">
    <property type="protein sequence ID" value="SFC99637.1"/>
    <property type="molecule type" value="Genomic_DNA"/>
</dbReference>
<name>A0A1I1NQ34_9CLOT</name>
<feature type="domain" description="DUF6985" evidence="1">
    <location>
        <begin position="9"/>
        <end position="144"/>
    </location>
</feature>
<proteinExistence type="predicted"/>
<dbReference type="STRING" id="119641.SAMN05421842_11634"/>
<dbReference type="Proteomes" id="UP000199263">
    <property type="component" value="Unassembled WGS sequence"/>
</dbReference>
<accession>A0A1I1NQ34</accession>
<dbReference type="OrthoDB" id="9803714at2"/>
<evidence type="ECO:0000259" key="1">
    <source>
        <dbReference type="Pfam" id="PF22481"/>
    </source>
</evidence>
<dbReference type="RefSeq" id="WP_090091696.1">
    <property type="nucleotide sequence ID" value="NZ_FOMG01000016.1"/>
</dbReference>
<dbReference type="Pfam" id="PF22481">
    <property type="entry name" value="DUF6985"/>
    <property type="match status" value="1"/>
</dbReference>
<evidence type="ECO:0000313" key="3">
    <source>
        <dbReference type="Proteomes" id="UP000199263"/>
    </source>
</evidence>
<sequence>MSSINDEALGLLTYNRGWTKEDVLKWWGHDMRLKIVVSAYENESVNVNQRQGYLSFKENLLNISDISLKKTKEYIQEMKNEVLPYINFDEIPDDILKIVKPSSILILESGSIGVLCDCSWDMEHGMAILISDKQKIDVGPQDILLE</sequence>
<keyword evidence="3" id="KW-1185">Reference proteome</keyword>